<reference evidence="4" key="1">
    <citation type="submission" date="2019-02" db="EMBL/GenBank/DDBJ databases">
        <authorList>
            <consortium name="Genoscope - CEA"/>
            <person name="William W."/>
        </authorList>
    </citation>
    <scope>NUCLEOTIDE SEQUENCE [LARGE SCALE GENOMIC DNA]</scope>
    <source>
        <strain evidence="4">YSy11</strain>
    </source>
</reference>
<evidence type="ECO:0000256" key="3">
    <source>
        <dbReference type="SAM" id="SignalP"/>
    </source>
</evidence>
<dbReference type="AlphaFoldDB" id="A0A653E5A5"/>
<evidence type="ECO:0000313" key="4">
    <source>
        <dbReference type="EMBL" id="VEV97703.1"/>
    </source>
</evidence>
<evidence type="ECO:0008006" key="5">
    <source>
        <dbReference type="Google" id="ProtNLM"/>
    </source>
</evidence>
<name>A0A653E5A5_9PSED</name>
<keyword evidence="2" id="KW-1133">Transmembrane helix</keyword>
<keyword evidence="3" id="KW-0732">Signal</keyword>
<feature type="chain" id="PRO_5024849036" description="Oxygen tolerance" evidence="3">
    <location>
        <begin position="20"/>
        <end position="419"/>
    </location>
</feature>
<dbReference type="PANTHER" id="PTHR40940:SF1">
    <property type="entry name" value="PROTEIN BATD"/>
    <property type="match status" value="1"/>
</dbReference>
<accession>A0A653E5A5</accession>
<keyword evidence="2" id="KW-0812">Transmembrane</keyword>
<proteinExistence type="predicted"/>
<feature type="region of interest" description="Disordered" evidence="1">
    <location>
        <begin position="398"/>
        <end position="419"/>
    </location>
</feature>
<feature type="transmembrane region" description="Helical" evidence="2">
    <location>
        <begin position="279"/>
        <end position="300"/>
    </location>
</feature>
<feature type="signal peptide" evidence="3">
    <location>
        <begin position="1"/>
        <end position="19"/>
    </location>
</feature>
<dbReference type="EMBL" id="LR215729">
    <property type="protein sequence ID" value="VEV97703.1"/>
    <property type="molecule type" value="Genomic_DNA"/>
</dbReference>
<dbReference type="InterPro" id="IPR025738">
    <property type="entry name" value="BatD"/>
</dbReference>
<evidence type="ECO:0000256" key="1">
    <source>
        <dbReference type="SAM" id="MobiDB-lite"/>
    </source>
</evidence>
<sequence length="419" mass="46037">MIYRLCLCLLLSLPSLALAAPGTPVEPIIEMELTEDTVIPGSPTQLTISVLVPTWMLKPPAFPDLEVSHLMVRRPPDSSSPARKRIDGKMWAGVKRTYQLYPMIQGQFDIPARPLRVTYADPETNAPVEVNMMTDPIRLFGSVPKEAQGLDPFVAATGLKLDQTIEGAADVMKVGDAFKRRVVATIEGTSSLFIPPLLPDSEIAGISAYPKEPQTQETPDGGTRTEEVSFVVEQGGDYELPGVEIRWFNLTTKKIETASLKPLLFSGKVTLAQRLERNWRTIAITLVILALVIGLALRFIPSLRTVIQRNYAAAKTRYLLSARHSYNQAMQAIKQQDLDATLKHVQSWVNRLPPQACPDLTALKAALSGIGEKLYGPTPTNQADWSAVKTALQHAAQESRQLKRQTGNANALPPLNPTH</sequence>
<feature type="compositionally biased region" description="Polar residues" evidence="1">
    <location>
        <begin position="398"/>
        <end position="409"/>
    </location>
</feature>
<gene>
    <name evidence="4" type="ORF">PMYSY11_2658</name>
</gene>
<keyword evidence="2" id="KW-0472">Membrane</keyword>
<protein>
    <recommendedName>
        <fullName evidence="5">Oxygen tolerance</fullName>
    </recommendedName>
</protein>
<evidence type="ECO:0000256" key="2">
    <source>
        <dbReference type="SAM" id="Phobius"/>
    </source>
</evidence>
<organism evidence="4">
    <name type="scientific">Pseudomonas marincola</name>
    <dbReference type="NCBI Taxonomy" id="437900"/>
    <lineage>
        <taxon>Bacteria</taxon>
        <taxon>Pseudomonadati</taxon>
        <taxon>Pseudomonadota</taxon>
        <taxon>Gammaproteobacteria</taxon>
        <taxon>Pseudomonadales</taxon>
        <taxon>Pseudomonadaceae</taxon>
        <taxon>Pseudomonas</taxon>
    </lineage>
</organism>
<dbReference type="PANTHER" id="PTHR40940">
    <property type="entry name" value="PROTEIN BATD-RELATED"/>
    <property type="match status" value="1"/>
</dbReference>